<proteinExistence type="predicted"/>
<sequence>VESESSGSKEKEVVLTSDEIQIPLERDDSLGLSQPMSGIVISSQGSLTNINSSKLNNDNQQSDIEICEIRKDDLSSRAYMLKKIFTDVTTDQLDIRGDQLFSRNDMVESFLTSNFDSLFDDDDIYFSSVSLPFLPSYSTLDVETLENYFKEWIVQYDKLGLVKRKADENMLKMLYNLRKLFLSLLVVLTMDYEQKNGVPPTSKILRGLVAEKMMTILCIDGRQERRYWSGMWRLIELLHVTRCRVDFLVKARINATFLTTASISDYDKFLKALLNDEEASHKNPLFDELLMQKVKDIIHV</sequence>
<protein>
    <submittedName>
        <fullName evidence="1">3785_t:CDS:1</fullName>
    </submittedName>
</protein>
<dbReference type="OrthoDB" id="2441323at2759"/>
<dbReference type="AlphaFoldDB" id="A0A9N9GFI6"/>
<dbReference type="Proteomes" id="UP000789342">
    <property type="component" value="Unassembled WGS sequence"/>
</dbReference>
<accession>A0A9N9GFI6</accession>
<evidence type="ECO:0000313" key="2">
    <source>
        <dbReference type="Proteomes" id="UP000789342"/>
    </source>
</evidence>
<dbReference type="EMBL" id="CAJVPV010005990">
    <property type="protein sequence ID" value="CAG8598759.1"/>
    <property type="molecule type" value="Genomic_DNA"/>
</dbReference>
<name>A0A9N9GFI6_9GLOM</name>
<gene>
    <name evidence="1" type="ORF">AMORRO_LOCUS7686</name>
</gene>
<feature type="non-terminal residue" evidence="1">
    <location>
        <position position="1"/>
    </location>
</feature>
<evidence type="ECO:0000313" key="1">
    <source>
        <dbReference type="EMBL" id="CAG8598759.1"/>
    </source>
</evidence>
<organism evidence="1 2">
    <name type="scientific">Acaulospora morrowiae</name>
    <dbReference type="NCBI Taxonomy" id="94023"/>
    <lineage>
        <taxon>Eukaryota</taxon>
        <taxon>Fungi</taxon>
        <taxon>Fungi incertae sedis</taxon>
        <taxon>Mucoromycota</taxon>
        <taxon>Glomeromycotina</taxon>
        <taxon>Glomeromycetes</taxon>
        <taxon>Diversisporales</taxon>
        <taxon>Acaulosporaceae</taxon>
        <taxon>Acaulospora</taxon>
    </lineage>
</organism>
<keyword evidence="2" id="KW-1185">Reference proteome</keyword>
<reference evidence="1" key="1">
    <citation type="submission" date="2021-06" db="EMBL/GenBank/DDBJ databases">
        <authorList>
            <person name="Kallberg Y."/>
            <person name="Tangrot J."/>
            <person name="Rosling A."/>
        </authorList>
    </citation>
    <scope>NUCLEOTIDE SEQUENCE</scope>
    <source>
        <strain evidence="1">CL551</strain>
    </source>
</reference>
<comment type="caution">
    <text evidence="1">The sequence shown here is derived from an EMBL/GenBank/DDBJ whole genome shotgun (WGS) entry which is preliminary data.</text>
</comment>